<sequence length="78" mass="8847">MSAGFRWHPDLLGFTGTQLAGFQKEQLGKEAILSGFSFVWLENGIVWVFGCRENALNLGVWMLRKCFEFGCLDAEKML</sequence>
<accession>A0AAV5JSR7</accession>
<name>A0AAV5JSR7_9ROSI</name>
<keyword evidence="2" id="KW-1185">Reference proteome</keyword>
<dbReference type="EMBL" id="BPVZ01000048">
    <property type="protein sequence ID" value="GKV17693.1"/>
    <property type="molecule type" value="Genomic_DNA"/>
</dbReference>
<evidence type="ECO:0000313" key="1">
    <source>
        <dbReference type="EMBL" id="GKV17693.1"/>
    </source>
</evidence>
<comment type="caution">
    <text evidence="1">The sequence shown here is derived from an EMBL/GenBank/DDBJ whole genome shotgun (WGS) entry which is preliminary data.</text>
</comment>
<evidence type="ECO:0000313" key="2">
    <source>
        <dbReference type="Proteomes" id="UP001054252"/>
    </source>
</evidence>
<protein>
    <submittedName>
        <fullName evidence="1">Uncharacterized protein</fullName>
    </submittedName>
</protein>
<dbReference type="AlphaFoldDB" id="A0AAV5JSR7"/>
<gene>
    <name evidence="1" type="ORF">SLEP1_g28162</name>
</gene>
<dbReference type="Proteomes" id="UP001054252">
    <property type="component" value="Unassembled WGS sequence"/>
</dbReference>
<reference evidence="1 2" key="1">
    <citation type="journal article" date="2021" name="Commun. Biol.">
        <title>The genome of Shorea leprosula (Dipterocarpaceae) highlights the ecological relevance of drought in aseasonal tropical rainforests.</title>
        <authorList>
            <person name="Ng K.K.S."/>
            <person name="Kobayashi M.J."/>
            <person name="Fawcett J.A."/>
            <person name="Hatakeyama M."/>
            <person name="Paape T."/>
            <person name="Ng C.H."/>
            <person name="Ang C.C."/>
            <person name="Tnah L.H."/>
            <person name="Lee C.T."/>
            <person name="Nishiyama T."/>
            <person name="Sese J."/>
            <person name="O'Brien M.J."/>
            <person name="Copetti D."/>
            <person name="Mohd Noor M.I."/>
            <person name="Ong R.C."/>
            <person name="Putra M."/>
            <person name="Sireger I.Z."/>
            <person name="Indrioko S."/>
            <person name="Kosugi Y."/>
            <person name="Izuno A."/>
            <person name="Isagi Y."/>
            <person name="Lee S.L."/>
            <person name="Shimizu K.K."/>
        </authorList>
    </citation>
    <scope>NUCLEOTIDE SEQUENCE [LARGE SCALE GENOMIC DNA]</scope>
    <source>
        <strain evidence="1">214</strain>
    </source>
</reference>
<organism evidence="1 2">
    <name type="scientific">Rubroshorea leprosula</name>
    <dbReference type="NCBI Taxonomy" id="152421"/>
    <lineage>
        <taxon>Eukaryota</taxon>
        <taxon>Viridiplantae</taxon>
        <taxon>Streptophyta</taxon>
        <taxon>Embryophyta</taxon>
        <taxon>Tracheophyta</taxon>
        <taxon>Spermatophyta</taxon>
        <taxon>Magnoliopsida</taxon>
        <taxon>eudicotyledons</taxon>
        <taxon>Gunneridae</taxon>
        <taxon>Pentapetalae</taxon>
        <taxon>rosids</taxon>
        <taxon>malvids</taxon>
        <taxon>Malvales</taxon>
        <taxon>Dipterocarpaceae</taxon>
        <taxon>Rubroshorea</taxon>
    </lineage>
</organism>
<proteinExistence type="predicted"/>